<comment type="subcellular location">
    <subcellularLocation>
        <location evidence="1 6 7">Nucleus</location>
    </subcellularLocation>
</comment>
<evidence type="ECO:0000256" key="4">
    <source>
        <dbReference type="ARBA" id="ARBA00023155"/>
    </source>
</evidence>
<reference evidence="10" key="1">
    <citation type="journal article" date="2011" name="Gene Expr. Patterns">
        <title>Gene expression analysis of Six3, Pax6, and Otx in the early development of the stalked crinoid Metacrinus rotundus.</title>
        <authorList>
            <person name="Omori A."/>
            <person name="Akasaka K."/>
            <person name="Kurokawa D."/>
            <person name="Amemiya S."/>
        </authorList>
    </citation>
    <scope>NUCLEOTIDE SEQUENCE</scope>
</reference>
<gene>
    <name evidence="10" type="primary">Otx</name>
</gene>
<accession>D5L9I0</accession>
<dbReference type="GO" id="GO:0000978">
    <property type="term" value="F:RNA polymerase II cis-regulatory region sequence-specific DNA binding"/>
    <property type="evidence" value="ECO:0007669"/>
    <property type="project" value="TreeGrafter"/>
</dbReference>
<dbReference type="PANTHER" id="PTHR45793:SF5">
    <property type="entry name" value="HOMEOTIC PROTEIN OCELLILESS"/>
    <property type="match status" value="1"/>
</dbReference>
<evidence type="ECO:0000256" key="5">
    <source>
        <dbReference type="ARBA" id="ARBA00023242"/>
    </source>
</evidence>
<dbReference type="PROSITE" id="PS50071">
    <property type="entry name" value="HOMEOBOX_2"/>
    <property type="match status" value="1"/>
</dbReference>
<feature type="region of interest" description="Disordered" evidence="8">
    <location>
        <begin position="107"/>
        <end position="151"/>
    </location>
</feature>
<dbReference type="AlphaFoldDB" id="D5L9I0"/>
<keyword evidence="5 6" id="KW-0539">Nucleus</keyword>
<dbReference type="Pfam" id="PF00046">
    <property type="entry name" value="Homeodomain"/>
    <property type="match status" value="1"/>
</dbReference>
<keyword evidence="2" id="KW-0217">Developmental protein</keyword>
<dbReference type="InterPro" id="IPR009057">
    <property type="entry name" value="Homeodomain-like_sf"/>
</dbReference>
<feature type="compositionally biased region" description="Polar residues" evidence="8">
    <location>
        <begin position="134"/>
        <end position="151"/>
    </location>
</feature>
<name>D5L9I0_9ECHI</name>
<evidence type="ECO:0000256" key="8">
    <source>
        <dbReference type="SAM" id="MobiDB-lite"/>
    </source>
</evidence>
<sequence>MAYTIPSLPASIKPSPYSVNGISLAHGEGLHPAVMGYPSMNGSFHPGTQRKQRRERTTFTRAQLDVLETLFAKTRYPDIFMREEVALKISLPESRVQVWFKNRRAKCRQQQQQQQNGGQTKTRTVKKKSPPRESPTSDGYKSPVTTMPNNNSIWSPASIQGTPMTMSEASLVTSNSCMHPSYMSSSQAPAYHQNYQSSPYYGNIDYLSPMAQFGGASINHMNQMSQTMASNHIGSVPPPSMSNMAPPPMGMTPPGDCHENKDQPIWKYQVL</sequence>
<evidence type="ECO:0000256" key="2">
    <source>
        <dbReference type="ARBA" id="ARBA00022473"/>
    </source>
</evidence>
<dbReference type="GO" id="GO:0005634">
    <property type="term" value="C:nucleus"/>
    <property type="evidence" value="ECO:0007669"/>
    <property type="project" value="UniProtKB-SubCell"/>
</dbReference>
<protein>
    <submittedName>
        <fullName evidence="10">Orthodenticle</fullName>
    </submittedName>
</protein>
<keyword evidence="4 6" id="KW-0371">Homeobox</keyword>
<dbReference type="InterPro" id="IPR017970">
    <property type="entry name" value="Homeobox_CS"/>
</dbReference>
<dbReference type="InterPro" id="IPR001356">
    <property type="entry name" value="HD"/>
</dbReference>
<feature type="DNA-binding region" description="Homeobox" evidence="6">
    <location>
        <begin position="52"/>
        <end position="111"/>
    </location>
</feature>
<feature type="domain" description="Homeobox" evidence="9">
    <location>
        <begin position="50"/>
        <end position="110"/>
    </location>
</feature>
<organism evidence="10">
    <name type="scientific">Metacrinus rotundus</name>
    <dbReference type="NCBI Taxonomy" id="228699"/>
    <lineage>
        <taxon>Eukaryota</taxon>
        <taxon>Metazoa</taxon>
        <taxon>Echinodermata</taxon>
        <taxon>Pelmatozoa</taxon>
        <taxon>Crinoidea</taxon>
        <taxon>Articulata</taxon>
        <taxon>Isocrinida</taxon>
        <taxon>Isocrinidae</taxon>
        <taxon>Metacrinus</taxon>
    </lineage>
</organism>
<evidence type="ECO:0000256" key="7">
    <source>
        <dbReference type="RuleBase" id="RU000682"/>
    </source>
</evidence>
<dbReference type="GO" id="GO:0000981">
    <property type="term" value="F:DNA-binding transcription factor activity, RNA polymerase II-specific"/>
    <property type="evidence" value="ECO:0007669"/>
    <property type="project" value="InterPro"/>
</dbReference>
<evidence type="ECO:0000259" key="9">
    <source>
        <dbReference type="PROSITE" id="PS50071"/>
    </source>
</evidence>
<dbReference type="EMBL" id="GU812277">
    <property type="protein sequence ID" value="ADE59458.1"/>
    <property type="molecule type" value="mRNA"/>
</dbReference>
<evidence type="ECO:0000256" key="3">
    <source>
        <dbReference type="ARBA" id="ARBA00023125"/>
    </source>
</evidence>
<evidence type="ECO:0000256" key="1">
    <source>
        <dbReference type="ARBA" id="ARBA00004123"/>
    </source>
</evidence>
<evidence type="ECO:0000313" key="10">
    <source>
        <dbReference type="EMBL" id="ADE59458.1"/>
    </source>
</evidence>
<dbReference type="CDD" id="cd00086">
    <property type="entry name" value="homeodomain"/>
    <property type="match status" value="1"/>
</dbReference>
<evidence type="ECO:0000256" key="6">
    <source>
        <dbReference type="PROSITE-ProRule" id="PRU00108"/>
    </source>
</evidence>
<dbReference type="Gene3D" id="1.10.10.60">
    <property type="entry name" value="Homeodomain-like"/>
    <property type="match status" value="1"/>
</dbReference>
<dbReference type="FunFam" id="1.10.10.60:FF:000142">
    <property type="entry name" value="homeobox protein OTX2 isoform X2"/>
    <property type="match status" value="1"/>
</dbReference>
<dbReference type="SUPFAM" id="SSF46689">
    <property type="entry name" value="Homeodomain-like"/>
    <property type="match status" value="1"/>
</dbReference>
<keyword evidence="3 6" id="KW-0238">DNA-binding</keyword>
<dbReference type="PANTHER" id="PTHR45793">
    <property type="entry name" value="HOMEOBOX PROTEIN"/>
    <property type="match status" value="1"/>
</dbReference>
<proteinExistence type="evidence at transcript level"/>
<dbReference type="PROSITE" id="PS00027">
    <property type="entry name" value="HOMEOBOX_1"/>
    <property type="match status" value="1"/>
</dbReference>
<dbReference type="SMART" id="SM00389">
    <property type="entry name" value="HOX"/>
    <property type="match status" value="1"/>
</dbReference>